<proteinExistence type="predicted"/>
<keyword evidence="1" id="KW-0812">Transmembrane</keyword>
<keyword evidence="4" id="KW-1185">Reference proteome</keyword>
<dbReference type="WBParaSite" id="NBR_0001477701-mRNA-1">
    <property type="protein sequence ID" value="NBR_0001477701-mRNA-1"/>
    <property type="gene ID" value="NBR_0001477701"/>
</dbReference>
<feature type="signal peptide" evidence="2">
    <location>
        <begin position="1"/>
        <end position="22"/>
    </location>
</feature>
<reference evidence="3 4" key="2">
    <citation type="submission" date="2018-11" db="EMBL/GenBank/DDBJ databases">
        <authorList>
            <consortium name="Pathogen Informatics"/>
        </authorList>
    </citation>
    <scope>NUCLEOTIDE SEQUENCE [LARGE SCALE GENOMIC DNA]</scope>
</reference>
<feature type="transmembrane region" description="Helical" evidence="1">
    <location>
        <begin position="85"/>
        <end position="106"/>
    </location>
</feature>
<evidence type="ECO:0000313" key="5">
    <source>
        <dbReference type="WBParaSite" id="NBR_0001477701-mRNA-1"/>
    </source>
</evidence>
<dbReference type="Proteomes" id="UP000271162">
    <property type="component" value="Unassembled WGS sequence"/>
</dbReference>
<evidence type="ECO:0000313" key="4">
    <source>
        <dbReference type="Proteomes" id="UP000271162"/>
    </source>
</evidence>
<evidence type="ECO:0000256" key="2">
    <source>
        <dbReference type="SAM" id="SignalP"/>
    </source>
</evidence>
<feature type="chain" id="PRO_5043125508" evidence="2">
    <location>
        <begin position="23"/>
        <end position="107"/>
    </location>
</feature>
<keyword evidence="1" id="KW-0472">Membrane</keyword>
<accession>A0A0N4YDQ9</accession>
<keyword evidence="2" id="KW-0732">Signal</keyword>
<name>A0A0N4YDQ9_NIPBR</name>
<keyword evidence="1" id="KW-1133">Transmembrane helix</keyword>
<protein>
    <submittedName>
        <fullName evidence="5">Lipocalin</fullName>
    </submittedName>
</protein>
<dbReference type="AlphaFoldDB" id="A0A0N4YDQ9"/>
<sequence>MYLLCNLTPLLVVVATIGVAFGAPDCYGAQSYYQNQLPMYEHMHKWMNLTMDCNAVYSAVDAVQRHSKGEKDTVMEEYWCKYSRYTYLFFIEMLCFVFYCNSSALIN</sequence>
<evidence type="ECO:0000256" key="1">
    <source>
        <dbReference type="SAM" id="Phobius"/>
    </source>
</evidence>
<reference evidence="5" key="1">
    <citation type="submission" date="2017-02" db="UniProtKB">
        <authorList>
            <consortium name="WormBaseParasite"/>
        </authorList>
    </citation>
    <scope>IDENTIFICATION</scope>
</reference>
<organism evidence="5">
    <name type="scientific">Nippostrongylus brasiliensis</name>
    <name type="common">Rat hookworm</name>
    <dbReference type="NCBI Taxonomy" id="27835"/>
    <lineage>
        <taxon>Eukaryota</taxon>
        <taxon>Metazoa</taxon>
        <taxon>Ecdysozoa</taxon>
        <taxon>Nematoda</taxon>
        <taxon>Chromadorea</taxon>
        <taxon>Rhabditida</taxon>
        <taxon>Rhabditina</taxon>
        <taxon>Rhabditomorpha</taxon>
        <taxon>Strongyloidea</taxon>
        <taxon>Heligmosomidae</taxon>
        <taxon>Nippostrongylus</taxon>
    </lineage>
</organism>
<dbReference type="EMBL" id="UYSL01021488">
    <property type="protein sequence ID" value="VDL78372.1"/>
    <property type="molecule type" value="Genomic_DNA"/>
</dbReference>
<evidence type="ECO:0000313" key="3">
    <source>
        <dbReference type="EMBL" id="VDL78372.1"/>
    </source>
</evidence>
<gene>
    <name evidence="3" type="ORF">NBR_LOCUS14778</name>
</gene>